<keyword evidence="3" id="KW-0001">2Fe-2S</keyword>
<evidence type="ECO:0000256" key="8">
    <source>
        <dbReference type="ARBA" id="ARBA00029586"/>
    </source>
</evidence>
<name>A0ABN2MN64_9MICO</name>
<evidence type="ECO:0000256" key="9">
    <source>
        <dbReference type="ARBA" id="ARBA00034078"/>
    </source>
</evidence>
<keyword evidence="13" id="KW-1185">Reference proteome</keyword>
<dbReference type="InterPro" id="IPR036922">
    <property type="entry name" value="Rieske_2Fe-2S_sf"/>
</dbReference>
<keyword evidence="6" id="KW-0411">Iron-sulfur</keyword>
<dbReference type="RefSeq" id="WP_157427762.1">
    <property type="nucleotide sequence ID" value="NZ_BAAANK010000004.1"/>
</dbReference>
<proteinExistence type="predicted"/>
<protein>
    <recommendedName>
        <fullName evidence="2">Cytochrome bc1 complex Rieske iron-sulfur subunit</fullName>
    </recommendedName>
    <alternativeName>
        <fullName evidence="8">Cytochrome bc1 reductase complex subunit QcrA</fullName>
    </alternativeName>
</protein>
<dbReference type="PANTHER" id="PTHR10134">
    <property type="entry name" value="CYTOCHROME B-C1 COMPLEX SUBUNIT RIESKE, MITOCHONDRIAL"/>
    <property type="match status" value="1"/>
</dbReference>
<comment type="function">
    <text evidence="1">Iron-sulfur subunit of the cytochrome bc1 complex, an essential component of the respiratory electron transport chain required for ATP synthesis. The bc1 complex catalyzes the oxidation of menaquinol and the reduction of cytochrome c in the respiratory chain. The bc1 complex operates through a Q-cycle mechanism that couples electron transfer to generation of the proton gradient that drives ATP synthesis.</text>
</comment>
<dbReference type="PROSITE" id="PS51318">
    <property type="entry name" value="TAT"/>
    <property type="match status" value="1"/>
</dbReference>
<feature type="region of interest" description="Disordered" evidence="10">
    <location>
        <begin position="34"/>
        <end position="68"/>
    </location>
</feature>
<evidence type="ECO:0000259" key="11">
    <source>
        <dbReference type="PROSITE" id="PS51296"/>
    </source>
</evidence>
<organism evidence="12 13">
    <name type="scientific">Agromyces salentinus</name>
    <dbReference type="NCBI Taxonomy" id="269421"/>
    <lineage>
        <taxon>Bacteria</taxon>
        <taxon>Bacillati</taxon>
        <taxon>Actinomycetota</taxon>
        <taxon>Actinomycetes</taxon>
        <taxon>Micrococcales</taxon>
        <taxon>Microbacteriaceae</taxon>
        <taxon>Agromyces</taxon>
    </lineage>
</organism>
<dbReference type="PROSITE" id="PS51296">
    <property type="entry name" value="RIESKE"/>
    <property type="match status" value="1"/>
</dbReference>
<reference evidence="12 13" key="1">
    <citation type="journal article" date="2019" name="Int. J. Syst. Evol. Microbiol.">
        <title>The Global Catalogue of Microorganisms (GCM) 10K type strain sequencing project: providing services to taxonomists for standard genome sequencing and annotation.</title>
        <authorList>
            <consortium name="The Broad Institute Genomics Platform"/>
            <consortium name="The Broad Institute Genome Sequencing Center for Infectious Disease"/>
            <person name="Wu L."/>
            <person name="Ma J."/>
        </authorList>
    </citation>
    <scope>NUCLEOTIDE SEQUENCE [LARGE SCALE GENOMIC DNA]</scope>
    <source>
        <strain evidence="12 13">JCM 14323</strain>
    </source>
</reference>
<sequence length="164" mass="15593">MADVAEPSRRAVLALGSTGLVSGALVLAGCAPAGEAPSGSGPASTPPEGEPTLENPSESNAADEPPTGEDVAALADVPVGGSIAATIAGASALVAQPTAGQVVAFSAICTHQGCTVAAAGGELDCPCHGSKFDSATGAVINGPAQEPLRAIPVSISGDRIVAAS</sequence>
<comment type="cofactor">
    <cofactor evidence="9">
        <name>[2Fe-2S] cluster</name>
        <dbReference type="ChEBI" id="CHEBI:190135"/>
    </cofactor>
</comment>
<feature type="domain" description="Rieske" evidence="11">
    <location>
        <begin position="69"/>
        <end position="162"/>
    </location>
</feature>
<dbReference type="Gene3D" id="2.102.10.10">
    <property type="entry name" value="Rieske [2Fe-2S] iron-sulphur domain"/>
    <property type="match status" value="1"/>
</dbReference>
<keyword evidence="7" id="KW-1015">Disulfide bond</keyword>
<dbReference type="Proteomes" id="UP001501746">
    <property type="component" value="Unassembled WGS sequence"/>
</dbReference>
<evidence type="ECO:0000256" key="6">
    <source>
        <dbReference type="ARBA" id="ARBA00023014"/>
    </source>
</evidence>
<evidence type="ECO:0000313" key="13">
    <source>
        <dbReference type="Proteomes" id="UP001501746"/>
    </source>
</evidence>
<dbReference type="SUPFAM" id="SSF50022">
    <property type="entry name" value="ISP domain"/>
    <property type="match status" value="1"/>
</dbReference>
<dbReference type="EMBL" id="BAAANK010000004">
    <property type="protein sequence ID" value="GAA1832161.1"/>
    <property type="molecule type" value="Genomic_DNA"/>
</dbReference>
<comment type="caution">
    <text evidence="12">The sequence shown here is derived from an EMBL/GenBank/DDBJ whole genome shotgun (WGS) entry which is preliminary data.</text>
</comment>
<evidence type="ECO:0000256" key="2">
    <source>
        <dbReference type="ARBA" id="ARBA00015816"/>
    </source>
</evidence>
<dbReference type="Pfam" id="PF00355">
    <property type="entry name" value="Rieske"/>
    <property type="match status" value="1"/>
</dbReference>
<dbReference type="InterPro" id="IPR014349">
    <property type="entry name" value="Rieske_Fe-S_prot"/>
</dbReference>
<keyword evidence="4" id="KW-0479">Metal-binding</keyword>
<keyword evidence="5" id="KW-0408">Iron</keyword>
<evidence type="ECO:0000313" key="12">
    <source>
        <dbReference type="EMBL" id="GAA1832161.1"/>
    </source>
</evidence>
<evidence type="ECO:0000256" key="10">
    <source>
        <dbReference type="SAM" id="MobiDB-lite"/>
    </source>
</evidence>
<accession>A0ABN2MN64</accession>
<evidence type="ECO:0000256" key="4">
    <source>
        <dbReference type="ARBA" id="ARBA00022723"/>
    </source>
</evidence>
<evidence type="ECO:0000256" key="7">
    <source>
        <dbReference type="ARBA" id="ARBA00023157"/>
    </source>
</evidence>
<evidence type="ECO:0000256" key="1">
    <source>
        <dbReference type="ARBA" id="ARBA00002494"/>
    </source>
</evidence>
<gene>
    <name evidence="12" type="ORF">GCM10009750_15300</name>
</gene>
<dbReference type="InterPro" id="IPR006311">
    <property type="entry name" value="TAT_signal"/>
</dbReference>
<dbReference type="PRINTS" id="PR00162">
    <property type="entry name" value="RIESKE"/>
</dbReference>
<feature type="compositionally biased region" description="Low complexity" evidence="10">
    <location>
        <begin position="34"/>
        <end position="43"/>
    </location>
</feature>
<dbReference type="InterPro" id="IPR017941">
    <property type="entry name" value="Rieske_2Fe-2S"/>
</dbReference>
<dbReference type="InterPro" id="IPR005805">
    <property type="entry name" value="Rieske_Fe-S_prot_C"/>
</dbReference>
<evidence type="ECO:0000256" key="3">
    <source>
        <dbReference type="ARBA" id="ARBA00022714"/>
    </source>
</evidence>
<dbReference type="CDD" id="cd03467">
    <property type="entry name" value="Rieske"/>
    <property type="match status" value="1"/>
</dbReference>
<evidence type="ECO:0000256" key="5">
    <source>
        <dbReference type="ARBA" id="ARBA00023004"/>
    </source>
</evidence>